<evidence type="ECO:0000313" key="6">
    <source>
        <dbReference type="EMBL" id="KAJ8429279.1"/>
    </source>
</evidence>
<sequence>MAMGMAYYQMQRNKQHQQPSFLNSIFMSTLNMATKMLLSFTSSYSFNNANIIINQNNNLKTKLKEHLRFMLLLLTWFSVWAFRLASDFFPSLSPLAATLKLPAPPFKESQQGQVQPRRTSYPAPDDHGGAGDASSALGSSLVPYSAYSSPTQNFDLIAHDGFLMEMDGPDGVTHDGQSVQALGRALSHVLALLKELPVTSRKYEFAMAMADRILDENTRDGQVELLHVNRVALSTAFESTISLLYTILNNAAISHANHQANTRGPWTTRLIKKLPLGSYINAYMKGGLSALVPTLDLMWQLKKRRVLSSPNQGDEFEHVGHDHSTEVLEAEKMTQELMWIINKLRACCAVDEALVQWSHASGLASLSLNANPRVQAFLIKISASLLGDIARAEYQVPTQVQYRLLVLWLPLFCYASNGLRYPVLPSYEKIEVERTIDRMIRTLPAMEQEVVLRNWLQDYAICSSDWPNLRPSYDRWCQSSRQLVS</sequence>
<dbReference type="PANTHER" id="PTHR31060">
    <property type="entry name" value="OSJNBA0011J08.25 PROTEIN-RELATED"/>
    <property type="match status" value="1"/>
</dbReference>
<dbReference type="Proteomes" id="UP001153076">
    <property type="component" value="Unassembled WGS sequence"/>
</dbReference>
<comment type="caution">
    <text evidence="6">The sequence shown here is derived from an EMBL/GenBank/DDBJ whole genome shotgun (WGS) entry which is preliminary data.</text>
</comment>
<keyword evidence="3" id="KW-0833">Ubl conjugation pathway</keyword>
<dbReference type="OrthoDB" id="778222at2759"/>
<feature type="compositionally biased region" description="Polar residues" evidence="4">
    <location>
        <begin position="108"/>
        <end position="118"/>
    </location>
</feature>
<reference evidence="6" key="1">
    <citation type="submission" date="2022-04" db="EMBL/GenBank/DDBJ databases">
        <title>Carnegiea gigantea Genome sequencing and assembly v2.</title>
        <authorList>
            <person name="Copetti D."/>
            <person name="Sanderson M.J."/>
            <person name="Burquez A."/>
            <person name="Wojciechowski M.F."/>
        </authorList>
    </citation>
    <scope>NUCLEOTIDE SEQUENCE</scope>
    <source>
        <strain evidence="6">SGP5-SGP5p</strain>
        <tissue evidence="6">Aerial part</tissue>
    </source>
</reference>
<protein>
    <recommendedName>
        <fullName evidence="5">At3g05675-like ankyrin-like domain-containing protein</fullName>
    </recommendedName>
</protein>
<keyword evidence="7" id="KW-1185">Reference proteome</keyword>
<dbReference type="EMBL" id="JAKOGI010000913">
    <property type="protein sequence ID" value="KAJ8429279.1"/>
    <property type="molecule type" value="Genomic_DNA"/>
</dbReference>
<organism evidence="6 7">
    <name type="scientific">Carnegiea gigantea</name>
    <dbReference type="NCBI Taxonomy" id="171969"/>
    <lineage>
        <taxon>Eukaryota</taxon>
        <taxon>Viridiplantae</taxon>
        <taxon>Streptophyta</taxon>
        <taxon>Embryophyta</taxon>
        <taxon>Tracheophyta</taxon>
        <taxon>Spermatophyta</taxon>
        <taxon>Magnoliopsida</taxon>
        <taxon>eudicotyledons</taxon>
        <taxon>Gunneridae</taxon>
        <taxon>Pentapetalae</taxon>
        <taxon>Caryophyllales</taxon>
        <taxon>Cactineae</taxon>
        <taxon>Cactaceae</taxon>
        <taxon>Cactoideae</taxon>
        <taxon>Echinocereeae</taxon>
        <taxon>Carnegiea</taxon>
    </lineage>
</organism>
<evidence type="ECO:0000313" key="7">
    <source>
        <dbReference type="Proteomes" id="UP001153076"/>
    </source>
</evidence>
<dbReference type="InterPro" id="IPR038920">
    <property type="entry name" value="At3g05675-like"/>
</dbReference>
<dbReference type="AlphaFoldDB" id="A0A9Q1JQR6"/>
<comment type="function">
    <text evidence="1">May act as a substrate-specific adapter of an E3 ubiquitin-protein ligase complex (CUL3-RBX1-BTB) which mediates the ubiquitination and subsequent proteasomal degradation of target proteins.</text>
</comment>
<feature type="region of interest" description="Disordered" evidence="4">
    <location>
        <begin position="106"/>
        <end position="135"/>
    </location>
</feature>
<name>A0A9Q1JQR6_9CARY</name>
<evidence type="ECO:0000256" key="3">
    <source>
        <dbReference type="ARBA" id="ARBA00022786"/>
    </source>
</evidence>
<gene>
    <name evidence="6" type="ORF">Cgig2_023582</name>
</gene>
<evidence type="ECO:0000256" key="4">
    <source>
        <dbReference type="SAM" id="MobiDB-lite"/>
    </source>
</evidence>
<comment type="pathway">
    <text evidence="2">Protein modification; protein ubiquitination.</text>
</comment>
<dbReference type="PANTHER" id="PTHR31060:SF31">
    <property type="entry name" value="BTB_POZ DOMAIN PROTEIN"/>
    <property type="match status" value="1"/>
</dbReference>
<evidence type="ECO:0000256" key="2">
    <source>
        <dbReference type="ARBA" id="ARBA00004906"/>
    </source>
</evidence>
<evidence type="ECO:0000259" key="5">
    <source>
        <dbReference type="Pfam" id="PF25553"/>
    </source>
</evidence>
<evidence type="ECO:0000256" key="1">
    <source>
        <dbReference type="ARBA" id="ARBA00002668"/>
    </source>
</evidence>
<accession>A0A9Q1JQR6</accession>
<proteinExistence type="predicted"/>
<dbReference type="InterPro" id="IPR058039">
    <property type="entry name" value="At3g05675-like_ankyrin"/>
</dbReference>
<dbReference type="Pfam" id="PF25553">
    <property type="entry name" value="BTB-POZ_ANK-like"/>
    <property type="match status" value="1"/>
</dbReference>
<feature type="domain" description="At3g05675-like ankyrin-like" evidence="5">
    <location>
        <begin position="332"/>
        <end position="479"/>
    </location>
</feature>